<dbReference type="EMBL" id="CP008941">
    <property type="protein sequence ID" value="AIK96681.1"/>
    <property type="molecule type" value="Genomic_DNA"/>
</dbReference>
<gene>
    <name evidence="1" type="ORF">ID47_08040</name>
</gene>
<dbReference type="RefSeq" id="WP_038465293.1">
    <property type="nucleotide sequence ID" value="NZ_CP008941.1"/>
</dbReference>
<dbReference type="KEGG" id="paca:ID47_08040"/>
<keyword evidence="2" id="KW-1185">Reference proteome</keyword>
<reference evidence="1 2" key="1">
    <citation type="submission" date="2014-07" db="EMBL/GenBank/DDBJ databases">
        <title>Comparative genomic insights into amoeba endosymbionts belonging to the families of Holosporaceae and Candidatus Midichloriaceae within Rickettsiales.</title>
        <authorList>
            <person name="Wang Z."/>
            <person name="Wu M."/>
        </authorList>
    </citation>
    <scope>NUCLEOTIDE SEQUENCE [LARGE SCALE GENOMIC DNA]</scope>
    <source>
        <strain evidence="1">PRA3</strain>
    </source>
</reference>
<name>A0A077AW95_9PROT</name>
<sequence length="70" mass="8579">MIFKEIIFLVFIDFFGKERLQLPLSIMIAILKEIEARLDHWHQMIDISFLPPRYKSDYQNLRTRRSHVIF</sequence>
<proteinExistence type="predicted"/>
<dbReference type="OrthoDB" id="9805913at2"/>
<evidence type="ECO:0000313" key="1">
    <source>
        <dbReference type="EMBL" id="AIK96681.1"/>
    </source>
</evidence>
<dbReference type="AlphaFoldDB" id="A0A077AW95"/>
<dbReference type="HOGENOM" id="CLU_2750277_0_0_5"/>
<dbReference type="Proteomes" id="UP000028926">
    <property type="component" value="Chromosome"/>
</dbReference>
<evidence type="ECO:0000313" key="2">
    <source>
        <dbReference type="Proteomes" id="UP000028926"/>
    </source>
</evidence>
<protein>
    <submittedName>
        <fullName evidence="1">Uncharacterized protein</fullName>
    </submittedName>
</protein>
<organism evidence="1 2">
    <name type="scientific">Candidatus Odyssella acanthamoebae</name>
    <dbReference type="NCBI Taxonomy" id="91604"/>
    <lineage>
        <taxon>Bacteria</taxon>
        <taxon>Pseudomonadati</taxon>
        <taxon>Pseudomonadota</taxon>
        <taxon>Alphaproteobacteria</taxon>
        <taxon>Holosporales</taxon>
        <taxon>Candidatus Paracaedibacteraceae</taxon>
        <taxon>Candidatus Odyssella</taxon>
    </lineage>
</organism>
<accession>A0A077AW95</accession>